<dbReference type="InterPro" id="IPR055356">
    <property type="entry name" value="ZP-N"/>
</dbReference>
<evidence type="ECO:0000313" key="16">
    <source>
        <dbReference type="Ensembl" id="ENSPMRP00000018348.1"/>
    </source>
</evidence>
<dbReference type="GO" id="GO:0035804">
    <property type="term" value="F:structural constituent of egg coat"/>
    <property type="evidence" value="ECO:0007669"/>
    <property type="project" value="UniProtKB-UniRule"/>
</dbReference>
<dbReference type="GO" id="GO:2000344">
    <property type="term" value="P:positive regulation of acrosome reaction"/>
    <property type="evidence" value="ECO:0007669"/>
    <property type="project" value="UniProtKB-UniRule"/>
</dbReference>
<keyword evidence="8" id="KW-0812">Transmembrane</keyword>
<keyword evidence="10" id="KW-1133">Transmembrane helix</keyword>
<evidence type="ECO:0000313" key="17">
    <source>
        <dbReference type="Proteomes" id="UP000472272"/>
    </source>
</evidence>
<evidence type="ECO:0000256" key="2">
    <source>
        <dbReference type="ARBA" id="ARBA00006735"/>
    </source>
</evidence>
<evidence type="ECO:0000259" key="15">
    <source>
        <dbReference type="PROSITE" id="PS51034"/>
    </source>
</evidence>
<name>A0A670J1H4_PODMU</name>
<dbReference type="GeneTree" id="ENSGT01030000234567"/>
<reference evidence="16" key="3">
    <citation type="submission" date="2025-09" db="UniProtKB">
        <authorList>
            <consortium name="Ensembl"/>
        </authorList>
    </citation>
    <scope>IDENTIFICATION</scope>
</reference>
<comment type="domain">
    <text evidence="14">The ZP domain is involved in the polymerization of the ZP proteins to form the zona pellucida.</text>
</comment>
<dbReference type="Proteomes" id="UP000472272">
    <property type="component" value="Chromosome 13"/>
</dbReference>
<evidence type="ECO:0000256" key="1">
    <source>
        <dbReference type="ARBA" id="ARBA00004498"/>
    </source>
</evidence>
<comment type="similarity">
    <text evidence="2 14">Belongs to the ZP domain family. ZPC subfamily.</text>
</comment>
<dbReference type="Ensembl" id="ENSPMRT00000019511.1">
    <property type="protein sequence ID" value="ENSPMRP00000018348.1"/>
    <property type="gene ID" value="ENSPMRG00000012050.1"/>
</dbReference>
<keyword evidence="17" id="KW-1185">Reference proteome</keyword>
<evidence type="ECO:0000256" key="8">
    <source>
        <dbReference type="ARBA" id="ARBA00022692"/>
    </source>
</evidence>
<dbReference type="InterPro" id="IPR001507">
    <property type="entry name" value="ZP_dom"/>
</dbReference>
<feature type="signal peptide" evidence="14">
    <location>
        <begin position="1"/>
        <end position="17"/>
    </location>
</feature>
<keyword evidence="11" id="KW-0472">Membrane</keyword>
<evidence type="ECO:0000256" key="6">
    <source>
        <dbReference type="ARBA" id="ARBA00022530"/>
    </source>
</evidence>
<evidence type="ECO:0000256" key="3">
    <source>
        <dbReference type="ARBA" id="ARBA00017980"/>
    </source>
</evidence>
<evidence type="ECO:0000256" key="7">
    <source>
        <dbReference type="ARBA" id="ARBA00022685"/>
    </source>
</evidence>
<dbReference type="PRINTS" id="PR00023">
    <property type="entry name" value="ZPELLUCIDA"/>
</dbReference>
<keyword evidence="4 14" id="KW-1003">Cell membrane</keyword>
<evidence type="ECO:0000256" key="9">
    <source>
        <dbReference type="ARBA" id="ARBA00022729"/>
    </source>
</evidence>
<dbReference type="GO" id="GO:0005886">
    <property type="term" value="C:plasma membrane"/>
    <property type="evidence" value="ECO:0007669"/>
    <property type="project" value="UniProtKB-SubCell"/>
</dbReference>
<dbReference type="InterPro" id="IPR048290">
    <property type="entry name" value="ZP_chr"/>
</dbReference>
<dbReference type="InterPro" id="IPR055355">
    <property type="entry name" value="ZP-C"/>
</dbReference>
<dbReference type="PANTHER" id="PTHR11576">
    <property type="entry name" value="ZONA PELLUCIDA SPERM-BINDING PROTEIN 3"/>
    <property type="match status" value="1"/>
</dbReference>
<comment type="function">
    <text evidence="14">Component of the zona pellucida, an extracellular matrix surrounding oocytes which mediates sperm binding, induction of the acrosome reaction and prevents post-fertilization polyspermy. The zona pellucida is composed of 3 to 4 glycoproteins, ZP1, ZP2, ZP3, and ZP4. ZP3 is essential for sperm binding and zona matrix formation.</text>
</comment>
<sequence length="512" mass="57282">MGLFLLWGVFFCQGAFADPQSPAWWQPETSDSDPLPPSSFFSRAAPATPHAVKVSCEPHRLVVAVHRDLFGVGRLVAPTDLTLGAASCAPVSFAAGTTDVVLFEAGLHQCGITVQMTPEMLIYRTSLFHKPSPSANPIITRTNAAEIPIECHYPRKGNVSSLAIRPTWAPFRSTVSAEARLGFSLRLMNDDWSGERLSSRFQLGEILHLQARVEAENHLPLRLFVDSCVASPEATLGSTYAIVDSNGCLVDGRQEGVSSAFLAPRVSEETLRFTVDAFRFAGDSRNMLYVICHLKVTRADQTPDVRNKACSFDVASSTGPFTFTINKTKERSCCLVRVFSRESSLLMRWPKSWSLSFRICPSREHPGLISFRMDRLDLLAVHGTLQSLLQHQNSKASILRQSAFLMVQLSLPYITTGKTRALTIRTFVGKVMSLLFKMLSRFVIAFLPLPLPLPKPRKGTSMLTIIFMAQDAWQTNREQVCVLECLYAPFWRRESNCQRWRGLWDLIRNYCQ</sequence>
<keyword evidence="13" id="KW-0325">Glycoprotein</keyword>
<dbReference type="InterPro" id="IPR042235">
    <property type="entry name" value="ZP-C_dom"/>
</dbReference>
<accession>A0A670J1H4</accession>
<protein>
    <recommendedName>
        <fullName evidence="3 14">Zona pellucida sperm-binding protein 3</fullName>
    </recommendedName>
</protein>
<dbReference type="GO" id="GO:0035805">
    <property type="term" value="C:egg coat"/>
    <property type="evidence" value="ECO:0007669"/>
    <property type="project" value="UniProtKB-SubCell"/>
</dbReference>
<dbReference type="PANTHER" id="PTHR11576:SF2">
    <property type="entry name" value="ZONA PELLUCIDA SPERM-BINDING PROTEIN 3"/>
    <property type="match status" value="1"/>
</dbReference>
<comment type="PTM">
    <text evidence="14">Proteolytically cleaved before the transmembrane segment to yield the secreted ectodomain incorporated in the zona pellucida.</text>
</comment>
<proteinExistence type="inferred from homology"/>
<feature type="chain" id="PRO_5025719422" description="Zona pellucida sperm-binding protein 3" evidence="14">
    <location>
        <begin position="18"/>
        <end position="512"/>
    </location>
</feature>
<comment type="subcellular location">
    <subcellularLocation>
        <location evidence="1">Secreted</location>
        <location evidence="1">Extracellular space</location>
        <location evidence="1">Extracellular matrix</location>
    </subcellularLocation>
    <subcellularLocation>
        <location evidence="14">Zona pellucida</location>
    </subcellularLocation>
    <subcellularLocation>
        <location evidence="14">Cell membrane</location>
        <topology evidence="14">Single-pass type I membrane protein</topology>
    </subcellularLocation>
</comment>
<dbReference type="FunFam" id="2.60.40.4100:FF:000002">
    <property type="entry name" value="Zona pellucida sperm-binding protein 3"/>
    <property type="match status" value="1"/>
</dbReference>
<reference evidence="16" key="2">
    <citation type="submission" date="2025-08" db="UniProtKB">
        <authorList>
            <consortium name="Ensembl"/>
        </authorList>
    </citation>
    <scope>IDENTIFICATION</scope>
</reference>
<keyword evidence="9 14" id="KW-0732">Signal</keyword>
<feature type="domain" description="ZP" evidence="15">
    <location>
        <begin position="55"/>
        <end position="317"/>
    </location>
</feature>
<dbReference type="Gene3D" id="2.60.40.3210">
    <property type="entry name" value="Zona pellucida, ZP-N domain"/>
    <property type="match status" value="1"/>
</dbReference>
<evidence type="ECO:0000256" key="11">
    <source>
        <dbReference type="ARBA" id="ARBA00023136"/>
    </source>
</evidence>
<evidence type="ECO:0000256" key="13">
    <source>
        <dbReference type="ARBA" id="ARBA00023180"/>
    </source>
</evidence>
<dbReference type="SMART" id="SM00241">
    <property type="entry name" value="ZP"/>
    <property type="match status" value="1"/>
</dbReference>
<keyword evidence="5 14" id="KW-0964">Secreted</keyword>
<dbReference type="GO" id="GO:0035803">
    <property type="term" value="P:egg coat formation"/>
    <property type="evidence" value="ECO:0007669"/>
    <property type="project" value="UniProtKB-UniRule"/>
</dbReference>
<reference evidence="16 17" key="1">
    <citation type="journal article" date="2019" name="Proc. Natl. Acad. Sci. U.S.A.">
        <title>Regulatory changes in pterin and carotenoid genes underlie balanced color polymorphisms in the wall lizard.</title>
        <authorList>
            <person name="Andrade P."/>
            <person name="Pinho C."/>
            <person name="Perez I de Lanuza G."/>
            <person name="Afonso S."/>
            <person name="Brejcha J."/>
            <person name="Rubin C.J."/>
            <person name="Wallerman O."/>
            <person name="Pereira P."/>
            <person name="Sabatino S.J."/>
            <person name="Bellati A."/>
            <person name="Pellitteri-Rosa D."/>
            <person name="Bosakova Z."/>
            <person name="Bunikis I."/>
            <person name="Carretero M.A."/>
            <person name="Feiner N."/>
            <person name="Marsik P."/>
            <person name="Pauperio F."/>
            <person name="Salvi D."/>
            <person name="Soler L."/>
            <person name="While G.M."/>
            <person name="Uller T."/>
            <person name="Font E."/>
            <person name="Andersson L."/>
            <person name="Carneiro M."/>
        </authorList>
    </citation>
    <scope>NUCLEOTIDE SEQUENCE</scope>
</reference>
<keyword evidence="6 14" id="KW-0272">Extracellular matrix</keyword>
<keyword evidence="12 14" id="KW-1015">Disulfide bond</keyword>
<evidence type="ECO:0000256" key="10">
    <source>
        <dbReference type="ARBA" id="ARBA00022989"/>
    </source>
</evidence>
<evidence type="ECO:0000256" key="12">
    <source>
        <dbReference type="ARBA" id="ARBA00023157"/>
    </source>
</evidence>
<organism evidence="16 17">
    <name type="scientific">Podarcis muralis</name>
    <name type="common">Wall lizard</name>
    <name type="synonym">Lacerta muralis</name>
    <dbReference type="NCBI Taxonomy" id="64176"/>
    <lineage>
        <taxon>Eukaryota</taxon>
        <taxon>Metazoa</taxon>
        <taxon>Chordata</taxon>
        <taxon>Craniata</taxon>
        <taxon>Vertebrata</taxon>
        <taxon>Euteleostomi</taxon>
        <taxon>Lepidosauria</taxon>
        <taxon>Squamata</taxon>
        <taxon>Bifurcata</taxon>
        <taxon>Unidentata</taxon>
        <taxon>Episquamata</taxon>
        <taxon>Laterata</taxon>
        <taxon>Lacertibaenia</taxon>
        <taxon>Lacertidae</taxon>
        <taxon>Podarcis</taxon>
    </lineage>
</organism>
<evidence type="ECO:0000256" key="14">
    <source>
        <dbReference type="RuleBase" id="RU367066"/>
    </source>
</evidence>
<dbReference type="Gene3D" id="2.60.40.4100">
    <property type="entry name" value="Zona pellucida, ZP-C domain"/>
    <property type="match status" value="1"/>
</dbReference>
<evidence type="ECO:0000256" key="4">
    <source>
        <dbReference type="ARBA" id="ARBA00022475"/>
    </source>
</evidence>
<evidence type="ECO:0000256" key="5">
    <source>
        <dbReference type="ARBA" id="ARBA00022525"/>
    </source>
</evidence>
<dbReference type="Pfam" id="PF23344">
    <property type="entry name" value="ZP-N"/>
    <property type="match status" value="1"/>
</dbReference>
<dbReference type="Pfam" id="PF00100">
    <property type="entry name" value="Zona_pellucida"/>
    <property type="match status" value="1"/>
</dbReference>
<dbReference type="GO" id="GO:0032190">
    <property type="term" value="F:acrosin binding"/>
    <property type="evidence" value="ECO:0007669"/>
    <property type="project" value="TreeGrafter"/>
</dbReference>
<dbReference type="PROSITE" id="PS51034">
    <property type="entry name" value="ZP_2"/>
    <property type="match status" value="1"/>
</dbReference>
<dbReference type="FunFam" id="2.60.40.3210:FF:000001">
    <property type="entry name" value="Zona pellucida sperm-binding protein 3"/>
    <property type="match status" value="1"/>
</dbReference>
<dbReference type="AlphaFoldDB" id="A0A670J1H4"/>
<dbReference type="GO" id="GO:0007339">
    <property type="term" value="P:binding of sperm to zona pellucida"/>
    <property type="evidence" value="ECO:0007669"/>
    <property type="project" value="UniProtKB-UniRule"/>
</dbReference>
<keyword evidence="7 14" id="KW-0165">Cleavage on pair of basic residues</keyword>